<comment type="caution">
    <text evidence="1">The sequence shown here is derived from an EMBL/GenBank/DDBJ whole genome shotgun (WGS) entry which is preliminary data.</text>
</comment>
<dbReference type="Proteomes" id="UP000178122">
    <property type="component" value="Unassembled WGS sequence"/>
</dbReference>
<organism evidence="1 2">
    <name type="scientific">Candidatus Buchananbacteria bacterium RIFCSPLOWO2_01_FULL_40_23b</name>
    <dbReference type="NCBI Taxonomy" id="1797544"/>
    <lineage>
        <taxon>Bacteria</taxon>
        <taxon>Candidatus Buchananiibacteriota</taxon>
    </lineage>
</organism>
<dbReference type="AlphaFoldDB" id="A0A1G1YW26"/>
<sequence>MENVPPLRPEVLLQDPAGAIVKKAAAVTATKTLKIVEATLPAQTVRMSLWYVQTMSNTDPAAFVQL</sequence>
<reference evidence="1 2" key="1">
    <citation type="journal article" date="2016" name="Nat. Commun.">
        <title>Thousands of microbial genomes shed light on interconnected biogeochemical processes in an aquifer system.</title>
        <authorList>
            <person name="Anantharaman K."/>
            <person name="Brown C.T."/>
            <person name="Hug L.A."/>
            <person name="Sharon I."/>
            <person name="Castelle C.J."/>
            <person name="Probst A.J."/>
            <person name="Thomas B.C."/>
            <person name="Singh A."/>
            <person name="Wilkins M.J."/>
            <person name="Karaoz U."/>
            <person name="Brodie E.L."/>
            <person name="Williams K.H."/>
            <person name="Hubbard S.S."/>
            <person name="Banfield J.F."/>
        </authorList>
    </citation>
    <scope>NUCLEOTIDE SEQUENCE [LARGE SCALE GENOMIC DNA]</scope>
</reference>
<gene>
    <name evidence="1" type="ORF">A2912_01635</name>
</gene>
<evidence type="ECO:0000313" key="1">
    <source>
        <dbReference type="EMBL" id="OGY55597.1"/>
    </source>
</evidence>
<accession>A0A1G1YW26</accession>
<evidence type="ECO:0000313" key="2">
    <source>
        <dbReference type="Proteomes" id="UP000178122"/>
    </source>
</evidence>
<name>A0A1G1YW26_9BACT</name>
<dbReference type="EMBL" id="MHIN01000010">
    <property type="protein sequence ID" value="OGY55597.1"/>
    <property type="molecule type" value="Genomic_DNA"/>
</dbReference>
<proteinExistence type="predicted"/>
<protein>
    <submittedName>
        <fullName evidence="1">Uncharacterized protein</fullName>
    </submittedName>
</protein>